<proteinExistence type="predicted"/>
<dbReference type="Pfam" id="PF00050">
    <property type="entry name" value="Kazal_1"/>
    <property type="match status" value="1"/>
</dbReference>
<sequence>MEKYLIRQWRYRYHLRYSLVQLVMASLLLITLFPILCGVTAGSRYYYPGCRNSVTAVPSMGENCSAILCSQRYRPVCGSDGEEYLNDCILCKTACSNKDLHKACDGFCPCGQRGTAGAAASSLVPVPDPTPGAGVVPGGFCLGKGPCP</sequence>
<dbReference type="OrthoDB" id="126772at2759"/>
<feature type="transmembrane region" description="Helical" evidence="1">
    <location>
        <begin position="20"/>
        <end position="47"/>
    </location>
</feature>
<gene>
    <name evidence="4" type="primary">LOC110979104</name>
</gene>
<name>A0A8B7YAS8_ACAPL</name>
<dbReference type="AlphaFoldDB" id="A0A8B7YAS8"/>
<keyword evidence="1" id="KW-1133">Transmembrane helix</keyword>
<dbReference type="OMA" id="HKACDGF"/>
<dbReference type="Proteomes" id="UP000694845">
    <property type="component" value="Unplaced"/>
</dbReference>
<keyword evidence="1" id="KW-0472">Membrane</keyword>
<dbReference type="PROSITE" id="PS51465">
    <property type="entry name" value="KAZAL_2"/>
    <property type="match status" value="1"/>
</dbReference>
<accession>A0A8B7YAS8</accession>
<dbReference type="KEGG" id="aplc:110979104"/>
<evidence type="ECO:0000313" key="3">
    <source>
        <dbReference type="Proteomes" id="UP000694845"/>
    </source>
</evidence>
<dbReference type="Gene3D" id="3.30.60.30">
    <property type="match status" value="1"/>
</dbReference>
<keyword evidence="3" id="KW-1185">Reference proteome</keyword>
<dbReference type="CDD" id="cd00104">
    <property type="entry name" value="KAZAL_FS"/>
    <property type="match status" value="1"/>
</dbReference>
<evidence type="ECO:0000256" key="1">
    <source>
        <dbReference type="SAM" id="Phobius"/>
    </source>
</evidence>
<dbReference type="InterPro" id="IPR002350">
    <property type="entry name" value="Kazal_dom"/>
</dbReference>
<feature type="domain" description="Kazal-like" evidence="2">
    <location>
        <begin position="58"/>
        <end position="109"/>
    </location>
</feature>
<dbReference type="RefSeq" id="XP_022090333.1">
    <property type="nucleotide sequence ID" value="XM_022234641.1"/>
</dbReference>
<keyword evidence="1" id="KW-0812">Transmembrane</keyword>
<dbReference type="PROSITE" id="PS00282">
    <property type="entry name" value="KAZAL_1"/>
    <property type="match status" value="1"/>
</dbReference>
<evidence type="ECO:0000259" key="2">
    <source>
        <dbReference type="PROSITE" id="PS51465"/>
    </source>
</evidence>
<dbReference type="GeneID" id="110979104"/>
<dbReference type="InterPro" id="IPR036058">
    <property type="entry name" value="Kazal_dom_sf"/>
</dbReference>
<evidence type="ECO:0000313" key="4">
    <source>
        <dbReference type="RefSeq" id="XP_022090333.1"/>
    </source>
</evidence>
<reference evidence="4" key="1">
    <citation type="submission" date="2025-08" db="UniProtKB">
        <authorList>
            <consortium name="RefSeq"/>
        </authorList>
    </citation>
    <scope>IDENTIFICATION</scope>
</reference>
<dbReference type="SMART" id="SM00280">
    <property type="entry name" value="KAZAL"/>
    <property type="match status" value="1"/>
</dbReference>
<organism evidence="3 4">
    <name type="scientific">Acanthaster planci</name>
    <name type="common">Crown-of-thorns starfish</name>
    <dbReference type="NCBI Taxonomy" id="133434"/>
    <lineage>
        <taxon>Eukaryota</taxon>
        <taxon>Metazoa</taxon>
        <taxon>Echinodermata</taxon>
        <taxon>Eleutherozoa</taxon>
        <taxon>Asterozoa</taxon>
        <taxon>Asteroidea</taxon>
        <taxon>Valvatacea</taxon>
        <taxon>Valvatida</taxon>
        <taxon>Acanthasteridae</taxon>
        <taxon>Acanthaster</taxon>
    </lineage>
</organism>
<dbReference type="SUPFAM" id="SSF100895">
    <property type="entry name" value="Kazal-type serine protease inhibitors"/>
    <property type="match status" value="1"/>
</dbReference>
<protein>
    <submittedName>
        <fullName evidence="4">Ovomucoid-like</fullName>
    </submittedName>
</protein>